<dbReference type="InterPro" id="IPR036185">
    <property type="entry name" value="DNA_heli_DnaB-like_N_sf"/>
</dbReference>
<dbReference type="GO" id="GO:1990077">
    <property type="term" value="C:primosome complex"/>
    <property type="evidence" value="ECO:0007669"/>
    <property type="project" value="UniProtKB-UniRule"/>
</dbReference>
<dbReference type="InterPro" id="IPR007693">
    <property type="entry name" value="DNA_helicase_DnaB-like_N"/>
</dbReference>
<dbReference type="InterPro" id="IPR027417">
    <property type="entry name" value="P-loop_NTPase"/>
</dbReference>
<dbReference type="InterPro" id="IPR016136">
    <property type="entry name" value="DNA_helicase_N/primase_C"/>
</dbReference>
<keyword evidence="5 12" id="KW-0378">Hydrolase</keyword>
<dbReference type="InterPro" id="IPR007692">
    <property type="entry name" value="DNA_helicase_DnaB"/>
</dbReference>
<evidence type="ECO:0000256" key="4">
    <source>
        <dbReference type="ARBA" id="ARBA00022741"/>
    </source>
</evidence>
<dbReference type="STRING" id="1618647.UW30_C0001G0077"/>
<dbReference type="SMART" id="SM00382">
    <property type="entry name" value="AAA"/>
    <property type="match status" value="1"/>
</dbReference>
<dbReference type="GO" id="GO:0003677">
    <property type="term" value="F:DNA binding"/>
    <property type="evidence" value="ECO:0007669"/>
    <property type="project" value="UniProtKB-UniRule"/>
</dbReference>
<dbReference type="GO" id="GO:0043139">
    <property type="term" value="F:5'-3' DNA helicase activity"/>
    <property type="evidence" value="ECO:0007669"/>
    <property type="project" value="UniProtKB-EC"/>
</dbReference>
<evidence type="ECO:0000256" key="12">
    <source>
        <dbReference type="RuleBase" id="RU362085"/>
    </source>
</evidence>
<dbReference type="CDD" id="cd00984">
    <property type="entry name" value="DnaB_C"/>
    <property type="match status" value="1"/>
</dbReference>
<dbReference type="SUPFAM" id="SSF52540">
    <property type="entry name" value="P-loop containing nucleoside triphosphate hydrolases"/>
    <property type="match status" value="1"/>
</dbReference>
<dbReference type="GO" id="GO:0016887">
    <property type="term" value="F:ATP hydrolysis activity"/>
    <property type="evidence" value="ECO:0007669"/>
    <property type="project" value="RHEA"/>
</dbReference>
<comment type="similarity">
    <text evidence="1 12">Belongs to the helicase family. DnaB subfamily.</text>
</comment>
<keyword evidence="6 12" id="KW-0347">Helicase</keyword>
<sequence length="453" mass="50665">MAQVLSPFSVSRMPPQQVEAEISLLGSILLDGATMDKIVDILNGEDFYKPEHRMVFDAMALLFEKQKPIDILSVSNSLKESKRLEDIGGQSYLANLVNSVPTASNAAYYAEIIKKKKILRDLISVSHDISQLGYQEDGDIDTLLDSAEQRVFQIAHKSLIKGFMPVSAALEEAWERIDKLHNNAGDGSLRGVPTGFKGLDNILSGLQNSDLIILAARPSLGKTTLAMDIARHAAMREKIPTGIFSLEMSVDQITDRLISAEANVDLWKLRTGRLSSQSEDFQRIRDSLDSLKNAPLYIDDEASINIMQMRAKARRLKAEKGLGLIVVDYLQLMVPRTQSDSMVQQITEISRSLKGLARELNIPILALSQLNRQIENRPNKKPQLSDLRDSGAIEQDADVVMFIHREDKVKENSDRPNQADILIEKHRNGPLGKVTLYFNQEKVSFSAIERNFE</sequence>
<evidence type="ECO:0000256" key="6">
    <source>
        <dbReference type="ARBA" id="ARBA00022806"/>
    </source>
</evidence>
<evidence type="ECO:0000256" key="5">
    <source>
        <dbReference type="ARBA" id="ARBA00022801"/>
    </source>
</evidence>
<dbReference type="Gene3D" id="3.40.50.300">
    <property type="entry name" value="P-loop containing nucleotide triphosphate hydrolases"/>
    <property type="match status" value="1"/>
</dbReference>
<dbReference type="NCBIfam" id="NF004384">
    <property type="entry name" value="PRK05748.1"/>
    <property type="match status" value="1"/>
</dbReference>
<comment type="caution">
    <text evidence="14">The sequence shown here is derived from an EMBL/GenBank/DDBJ whole genome shotgun (WGS) entry which is preliminary data.</text>
</comment>
<dbReference type="EMBL" id="LCHU01000001">
    <property type="protein sequence ID" value="KKT42352.1"/>
    <property type="molecule type" value="Genomic_DNA"/>
</dbReference>
<keyword evidence="4 12" id="KW-0547">Nucleotide-binding</keyword>
<dbReference type="PROSITE" id="PS51199">
    <property type="entry name" value="SF4_HELICASE"/>
    <property type="match status" value="1"/>
</dbReference>
<evidence type="ECO:0000256" key="9">
    <source>
        <dbReference type="ARBA" id="ARBA00023235"/>
    </source>
</evidence>
<dbReference type="SUPFAM" id="SSF48024">
    <property type="entry name" value="N-terminal domain of DnaB helicase"/>
    <property type="match status" value="1"/>
</dbReference>
<feature type="domain" description="SF4 helicase" evidence="13">
    <location>
        <begin position="185"/>
        <end position="452"/>
    </location>
</feature>
<evidence type="ECO:0000313" key="15">
    <source>
        <dbReference type="Proteomes" id="UP000034736"/>
    </source>
</evidence>
<dbReference type="PATRIC" id="fig|1618647.3.peg.77"/>
<organism evidence="14 15">
    <name type="scientific">Candidatus Giovannonibacteria bacterium GW2011_GWA2_44_13b</name>
    <dbReference type="NCBI Taxonomy" id="1618647"/>
    <lineage>
        <taxon>Bacteria</taxon>
        <taxon>Candidatus Giovannoniibacteriota</taxon>
    </lineage>
</organism>
<accession>A0A0G1JEA2</accession>
<evidence type="ECO:0000256" key="8">
    <source>
        <dbReference type="ARBA" id="ARBA00023125"/>
    </source>
</evidence>
<dbReference type="GO" id="GO:0005524">
    <property type="term" value="F:ATP binding"/>
    <property type="evidence" value="ECO:0007669"/>
    <property type="project" value="UniProtKB-UniRule"/>
</dbReference>
<reference evidence="14 15" key="1">
    <citation type="journal article" date="2015" name="Nature">
        <title>rRNA introns, odd ribosomes, and small enigmatic genomes across a large radiation of phyla.</title>
        <authorList>
            <person name="Brown C.T."/>
            <person name="Hug L.A."/>
            <person name="Thomas B.C."/>
            <person name="Sharon I."/>
            <person name="Castelle C.J."/>
            <person name="Singh A."/>
            <person name="Wilkins M.J."/>
            <person name="Williams K.H."/>
            <person name="Banfield J.F."/>
        </authorList>
    </citation>
    <scope>NUCLEOTIDE SEQUENCE [LARGE SCALE GENOMIC DNA]</scope>
</reference>
<evidence type="ECO:0000259" key="13">
    <source>
        <dbReference type="PROSITE" id="PS51199"/>
    </source>
</evidence>
<dbReference type="Proteomes" id="UP000034736">
    <property type="component" value="Unassembled WGS sequence"/>
</dbReference>
<keyword evidence="3 12" id="KW-0235">DNA replication</keyword>
<dbReference type="InterPro" id="IPR007694">
    <property type="entry name" value="DNA_helicase_DnaB-like_C"/>
</dbReference>
<dbReference type="PANTHER" id="PTHR30153">
    <property type="entry name" value="REPLICATIVE DNA HELICASE DNAB"/>
    <property type="match status" value="1"/>
</dbReference>
<evidence type="ECO:0000256" key="10">
    <source>
        <dbReference type="ARBA" id="ARBA00048954"/>
    </source>
</evidence>
<dbReference type="InterPro" id="IPR003593">
    <property type="entry name" value="AAA+_ATPase"/>
</dbReference>
<evidence type="ECO:0000256" key="3">
    <source>
        <dbReference type="ARBA" id="ARBA00022705"/>
    </source>
</evidence>
<proteinExistence type="inferred from homology"/>
<comment type="function">
    <text evidence="12">The main replicative DNA helicase, it participates in initiation and elongation during chromosome replication. Travels ahead of the DNA replisome, separating dsDNA into templates for DNA synthesis. A processive ATP-dependent 5'-3' DNA helicase it has DNA-dependent ATPase activity.</text>
</comment>
<protein>
    <recommendedName>
        <fullName evidence="11 12">Replicative DNA helicase</fullName>
        <ecNumber evidence="11 12">5.6.2.3</ecNumber>
    </recommendedName>
</protein>
<keyword evidence="2 12" id="KW-0639">Primosome</keyword>
<dbReference type="PANTHER" id="PTHR30153:SF2">
    <property type="entry name" value="REPLICATIVE DNA HELICASE"/>
    <property type="match status" value="1"/>
</dbReference>
<name>A0A0G1JEA2_9BACT</name>
<evidence type="ECO:0000256" key="2">
    <source>
        <dbReference type="ARBA" id="ARBA00022515"/>
    </source>
</evidence>
<dbReference type="GO" id="GO:0005829">
    <property type="term" value="C:cytosol"/>
    <property type="evidence" value="ECO:0007669"/>
    <property type="project" value="TreeGrafter"/>
</dbReference>
<comment type="catalytic activity">
    <reaction evidence="10 12">
        <text>ATP + H2O = ADP + phosphate + H(+)</text>
        <dbReference type="Rhea" id="RHEA:13065"/>
        <dbReference type="ChEBI" id="CHEBI:15377"/>
        <dbReference type="ChEBI" id="CHEBI:15378"/>
        <dbReference type="ChEBI" id="CHEBI:30616"/>
        <dbReference type="ChEBI" id="CHEBI:43474"/>
        <dbReference type="ChEBI" id="CHEBI:456216"/>
        <dbReference type="EC" id="5.6.2.3"/>
    </reaction>
</comment>
<evidence type="ECO:0000313" key="14">
    <source>
        <dbReference type="EMBL" id="KKT42352.1"/>
    </source>
</evidence>
<dbReference type="Pfam" id="PF03796">
    <property type="entry name" value="DnaB_C"/>
    <property type="match status" value="1"/>
</dbReference>
<evidence type="ECO:0000256" key="11">
    <source>
        <dbReference type="NCBIfam" id="TIGR00665"/>
    </source>
</evidence>
<dbReference type="EC" id="5.6.2.3" evidence="11 12"/>
<dbReference type="Gene3D" id="1.10.860.10">
    <property type="entry name" value="DNAb Helicase, Chain A"/>
    <property type="match status" value="1"/>
</dbReference>
<evidence type="ECO:0000256" key="7">
    <source>
        <dbReference type="ARBA" id="ARBA00022840"/>
    </source>
</evidence>
<evidence type="ECO:0000256" key="1">
    <source>
        <dbReference type="ARBA" id="ARBA00008428"/>
    </source>
</evidence>
<dbReference type="FunFam" id="3.40.50.300:FF:000351">
    <property type="entry name" value="Replicative DNA helicase"/>
    <property type="match status" value="1"/>
</dbReference>
<dbReference type="FunFam" id="1.10.860.10:FF:000001">
    <property type="entry name" value="Replicative DNA helicase"/>
    <property type="match status" value="1"/>
</dbReference>
<dbReference type="Pfam" id="PF00772">
    <property type="entry name" value="DnaB"/>
    <property type="match status" value="1"/>
</dbReference>
<keyword evidence="7 12" id="KW-0067">ATP-binding</keyword>
<keyword evidence="9" id="KW-0413">Isomerase</keyword>
<dbReference type="GO" id="GO:0006269">
    <property type="term" value="P:DNA replication, synthesis of primer"/>
    <property type="evidence" value="ECO:0007669"/>
    <property type="project" value="UniProtKB-UniRule"/>
</dbReference>
<gene>
    <name evidence="14" type="ORF">UW30_C0001G0077</name>
</gene>
<dbReference type="NCBIfam" id="TIGR00665">
    <property type="entry name" value="DnaB"/>
    <property type="match status" value="1"/>
</dbReference>
<keyword evidence="8 12" id="KW-0238">DNA-binding</keyword>
<dbReference type="AlphaFoldDB" id="A0A0G1JEA2"/>